<protein>
    <submittedName>
        <fullName evidence="2">Uncharacterized protein</fullName>
    </submittedName>
</protein>
<sequence length="74" mass="7579">MSLGSGSAKTIMSSGKTSGTPPTRVLTVNNPQLAASNMAIQKASVNELFKKICPDISTDRTCACGTASSISTRS</sequence>
<name>I3SZY4_LOTJA</name>
<proteinExistence type="evidence at transcript level"/>
<accession>I3SZY4</accession>
<evidence type="ECO:0000313" key="2">
    <source>
        <dbReference type="EMBL" id="AFK45826.1"/>
    </source>
</evidence>
<dbReference type="AlphaFoldDB" id="I3SZY4"/>
<evidence type="ECO:0000256" key="1">
    <source>
        <dbReference type="SAM" id="MobiDB-lite"/>
    </source>
</evidence>
<reference evidence="2" key="1">
    <citation type="submission" date="2012-05" db="EMBL/GenBank/DDBJ databases">
        <authorList>
            <person name="Krishnakumar V."/>
            <person name="Cheung F."/>
            <person name="Xiao Y."/>
            <person name="Chan A."/>
            <person name="Moskal W.A."/>
            <person name="Town C.D."/>
        </authorList>
    </citation>
    <scope>NUCLEOTIDE SEQUENCE</scope>
</reference>
<organism evidence="2">
    <name type="scientific">Lotus japonicus</name>
    <name type="common">Lotus corniculatus var. japonicus</name>
    <dbReference type="NCBI Taxonomy" id="34305"/>
    <lineage>
        <taxon>Eukaryota</taxon>
        <taxon>Viridiplantae</taxon>
        <taxon>Streptophyta</taxon>
        <taxon>Embryophyta</taxon>
        <taxon>Tracheophyta</taxon>
        <taxon>Spermatophyta</taxon>
        <taxon>Magnoliopsida</taxon>
        <taxon>eudicotyledons</taxon>
        <taxon>Gunneridae</taxon>
        <taxon>Pentapetalae</taxon>
        <taxon>rosids</taxon>
        <taxon>fabids</taxon>
        <taxon>Fabales</taxon>
        <taxon>Fabaceae</taxon>
        <taxon>Papilionoideae</taxon>
        <taxon>50 kb inversion clade</taxon>
        <taxon>NPAAA clade</taxon>
        <taxon>Hologalegina</taxon>
        <taxon>robinioid clade</taxon>
        <taxon>Loteae</taxon>
        <taxon>Lotus</taxon>
    </lineage>
</organism>
<feature type="region of interest" description="Disordered" evidence="1">
    <location>
        <begin position="1"/>
        <end position="27"/>
    </location>
</feature>
<dbReference type="EMBL" id="BT146032">
    <property type="protein sequence ID" value="AFK45826.1"/>
    <property type="molecule type" value="mRNA"/>
</dbReference>